<dbReference type="GeneID" id="85442995"/>
<evidence type="ECO:0000313" key="1">
    <source>
        <dbReference type="EMBL" id="KAK1574495.1"/>
    </source>
</evidence>
<name>A0AAD8PQG3_9PEZI</name>
<accession>A0AAD8PQG3</accession>
<comment type="caution">
    <text evidence="1">The sequence shown here is derived from an EMBL/GenBank/DDBJ whole genome shotgun (WGS) entry which is preliminary data.</text>
</comment>
<evidence type="ECO:0000313" key="2">
    <source>
        <dbReference type="Proteomes" id="UP001230504"/>
    </source>
</evidence>
<gene>
    <name evidence="1" type="ORF">LY79DRAFT_565741</name>
</gene>
<proteinExistence type="predicted"/>
<keyword evidence="2" id="KW-1185">Reference proteome</keyword>
<dbReference type="RefSeq" id="XP_060410013.1">
    <property type="nucleotide sequence ID" value="XM_060558755.1"/>
</dbReference>
<sequence length="96" mass="10137">MPTVTRLAQSCSIPANCRGIFVSTCMGATCVCILSTEGRSVCIEEASCGNACASSNDCADDEVRATESWCGQGNFFAKLHKRGRDGAQVSCLHRLA</sequence>
<organism evidence="1 2">
    <name type="scientific">Colletotrichum navitas</name>
    <dbReference type="NCBI Taxonomy" id="681940"/>
    <lineage>
        <taxon>Eukaryota</taxon>
        <taxon>Fungi</taxon>
        <taxon>Dikarya</taxon>
        <taxon>Ascomycota</taxon>
        <taxon>Pezizomycotina</taxon>
        <taxon>Sordariomycetes</taxon>
        <taxon>Hypocreomycetidae</taxon>
        <taxon>Glomerellales</taxon>
        <taxon>Glomerellaceae</taxon>
        <taxon>Colletotrichum</taxon>
        <taxon>Colletotrichum graminicola species complex</taxon>
    </lineage>
</organism>
<dbReference type="Proteomes" id="UP001230504">
    <property type="component" value="Unassembled WGS sequence"/>
</dbReference>
<dbReference type="EMBL" id="JAHLJV010000074">
    <property type="protein sequence ID" value="KAK1574495.1"/>
    <property type="molecule type" value="Genomic_DNA"/>
</dbReference>
<reference evidence="1" key="1">
    <citation type="submission" date="2021-06" db="EMBL/GenBank/DDBJ databases">
        <title>Comparative genomics, transcriptomics and evolutionary studies reveal genomic signatures of adaptation to plant cell wall in hemibiotrophic fungi.</title>
        <authorList>
            <consortium name="DOE Joint Genome Institute"/>
            <person name="Baroncelli R."/>
            <person name="Diaz J.F."/>
            <person name="Benocci T."/>
            <person name="Peng M."/>
            <person name="Battaglia E."/>
            <person name="Haridas S."/>
            <person name="Andreopoulos W."/>
            <person name="Labutti K."/>
            <person name="Pangilinan J."/>
            <person name="Floch G.L."/>
            <person name="Makela M.R."/>
            <person name="Henrissat B."/>
            <person name="Grigoriev I.V."/>
            <person name="Crouch J.A."/>
            <person name="De Vries R.P."/>
            <person name="Sukno S.A."/>
            <person name="Thon M.R."/>
        </authorList>
    </citation>
    <scope>NUCLEOTIDE SEQUENCE</scope>
    <source>
        <strain evidence="1">CBS 125086</strain>
    </source>
</reference>
<dbReference type="AlphaFoldDB" id="A0AAD8PQG3"/>
<protein>
    <submittedName>
        <fullName evidence="1">Uncharacterized protein</fullName>
    </submittedName>
</protein>